<evidence type="ECO:0000259" key="3">
    <source>
        <dbReference type="PROSITE" id="PS50110"/>
    </source>
</evidence>
<dbReference type="InterPro" id="IPR050706">
    <property type="entry name" value="Cyclic-di-GMP_PDE-like"/>
</dbReference>
<dbReference type="EMBL" id="BNCK01000011">
    <property type="protein sequence ID" value="GHG05445.1"/>
    <property type="molecule type" value="Genomic_DNA"/>
</dbReference>
<dbReference type="PROSITE" id="PS50883">
    <property type="entry name" value="EAL"/>
    <property type="match status" value="1"/>
</dbReference>
<organism evidence="6 7">
    <name type="scientific">Thalassotalea marina</name>
    <dbReference type="NCBI Taxonomy" id="1673741"/>
    <lineage>
        <taxon>Bacteria</taxon>
        <taxon>Pseudomonadati</taxon>
        <taxon>Pseudomonadota</taxon>
        <taxon>Gammaproteobacteria</taxon>
        <taxon>Alteromonadales</taxon>
        <taxon>Colwelliaceae</taxon>
        <taxon>Thalassotalea</taxon>
    </lineage>
</organism>
<gene>
    <name evidence="6" type="ORF">GCM10017161_38820</name>
</gene>
<feature type="domain" description="Response regulatory" evidence="3">
    <location>
        <begin position="26"/>
        <end position="150"/>
    </location>
</feature>
<evidence type="ECO:0000313" key="7">
    <source>
        <dbReference type="Proteomes" id="UP000623842"/>
    </source>
</evidence>
<dbReference type="CDD" id="cd01949">
    <property type="entry name" value="GGDEF"/>
    <property type="match status" value="1"/>
</dbReference>
<evidence type="ECO:0000256" key="1">
    <source>
        <dbReference type="PROSITE-ProRule" id="PRU00169"/>
    </source>
</evidence>
<dbReference type="PROSITE" id="PS50110">
    <property type="entry name" value="RESPONSE_REGULATORY"/>
    <property type="match status" value="1"/>
</dbReference>
<dbReference type="Gene3D" id="3.30.70.270">
    <property type="match status" value="1"/>
</dbReference>
<dbReference type="SUPFAM" id="SSF141868">
    <property type="entry name" value="EAL domain-like"/>
    <property type="match status" value="1"/>
</dbReference>
<reference evidence="6" key="2">
    <citation type="submission" date="2020-09" db="EMBL/GenBank/DDBJ databases">
        <authorList>
            <person name="Sun Q."/>
            <person name="Kim S."/>
        </authorList>
    </citation>
    <scope>NUCLEOTIDE SEQUENCE</scope>
    <source>
        <strain evidence="6">KCTC 42731</strain>
    </source>
</reference>
<dbReference type="InterPro" id="IPR011006">
    <property type="entry name" value="CheY-like_superfamily"/>
</dbReference>
<dbReference type="RefSeq" id="WP_189774139.1">
    <property type="nucleotide sequence ID" value="NZ_BNCK01000011.1"/>
</dbReference>
<dbReference type="SMART" id="SM00267">
    <property type="entry name" value="GGDEF"/>
    <property type="match status" value="1"/>
</dbReference>
<name>A0A919BPD5_9GAMM</name>
<dbReference type="InterPro" id="IPR000160">
    <property type="entry name" value="GGDEF_dom"/>
</dbReference>
<dbReference type="PANTHER" id="PTHR33121">
    <property type="entry name" value="CYCLIC DI-GMP PHOSPHODIESTERASE PDEF"/>
    <property type="match status" value="1"/>
</dbReference>
<reference evidence="6" key="1">
    <citation type="journal article" date="2014" name="Int. J. Syst. Evol. Microbiol.">
        <title>Complete genome sequence of Corynebacterium casei LMG S-19264T (=DSM 44701T), isolated from a smear-ripened cheese.</title>
        <authorList>
            <consortium name="US DOE Joint Genome Institute (JGI-PGF)"/>
            <person name="Walter F."/>
            <person name="Albersmeier A."/>
            <person name="Kalinowski J."/>
            <person name="Ruckert C."/>
        </authorList>
    </citation>
    <scope>NUCLEOTIDE SEQUENCE</scope>
    <source>
        <strain evidence="6">KCTC 42731</strain>
    </source>
</reference>
<dbReference type="AlphaFoldDB" id="A0A919BPD5"/>
<feature type="modified residue" description="4-aspartylphosphate" evidence="1">
    <location>
        <position position="81"/>
    </location>
</feature>
<keyword evidence="1" id="KW-0597">Phosphoprotein</keyword>
<dbReference type="SMART" id="SM00052">
    <property type="entry name" value="EAL"/>
    <property type="match status" value="1"/>
</dbReference>
<sequence length="740" mass="83009">MSDELITFAEEETEKSPKNNNNPPWIIGIIDDEPSVHEVTILALKNVTIYGRELKFVSAYSEKEGFELIKQYPEMAVVLLDVVMETDDAGLQLVEKIRQQLNNSSLQIILRTGQPGYAPEEDIIIRYDINAYKTKGELTRSRLFTSVATSIRSYQHLTALEKSRTGLRKVIQASASLMQERSVYEFSSGVLEQIDALFDLTTQSMFCVSQRPHHGPFAIKSEDNGYYIVAANEKFQPFFGKNIAAVADELPMATQIMQAIEQQKHVYLDNFSFLYLSTPAGWQGVIVAENAATLRQADQEILQIFCMNVALGLESAKYFAHLNKAAFHDELTGLYNRAGLLDVAQRYLYEHAQECSLFILDIDYFHHVVTSMGYEFGDAILKKTAENIKQIFGEKSVVARLHSDVFAVLTYKNHLSANDVALRCSRPILVESQSIRMGMTVGHCNLPYEGNTAVNAESALRKAELALNVAKEKKRGAGETFDASYELESKKSMTLLNELRVGLDNKELFLQLQPKVATDTSEVVGFEGLIRWRTKEGKLIPPGAFIPVVEKSGMNYGFDLYVAEQLCQVLINNPSITVPVSFNISANSLNHETFIYDLKQIFSSHQIDFSRVEIEVTENALINSDNALARLAELKKFGFSICLDDFGAGFSSLSYLLRLPINIIKIDRAFVADITTNPSSYTLIEGIVSIMKNLNKSIVVEGVETQEQLNMLTSLNIETIQGFYFYKPMDVSDAITLLKR</sequence>
<dbReference type="GO" id="GO:0071111">
    <property type="term" value="F:cyclic-guanylate-specific phosphodiesterase activity"/>
    <property type="evidence" value="ECO:0007669"/>
    <property type="project" value="InterPro"/>
</dbReference>
<dbReference type="SUPFAM" id="SSF52172">
    <property type="entry name" value="CheY-like"/>
    <property type="match status" value="1"/>
</dbReference>
<dbReference type="PANTHER" id="PTHR33121:SF71">
    <property type="entry name" value="OXYGEN SENSOR PROTEIN DOSP"/>
    <property type="match status" value="1"/>
</dbReference>
<dbReference type="Gene3D" id="3.40.50.2300">
    <property type="match status" value="1"/>
</dbReference>
<dbReference type="CDD" id="cd01948">
    <property type="entry name" value="EAL"/>
    <property type="match status" value="1"/>
</dbReference>
<dbReference type="Pfam" id="PF11849">
    <property type="entry name" value="DUF3369"/>
    <property type="match status" value="1"/>
</dbReference>
<evidence type="ECO:0000259" key="5">
    <source>
        <dbReference type="PROSITE" id="PS50887"/>
    </source>
</evidence>
<comment type="caution">
    <text evidence="6">The sequence shown here is derived from an EMBL/GenBank/DDBJ whole genome shotgun (WGS) entry which is preliminary data.</text>
</comment>
<dbReference type="Pfam" id="PF00990">
    <property type="entry name" value="GGDEF"/>
    <property type="match status" value="1"/>
</dbReference>
<dbReference type="GO" id="GO:0000160">
    <property type="term" value="P:phosphorelay signal transduction system"/>
    <property type="evidence" value="ECO:0007669"/>
    <property type="project" value="InterPro"/>
</dbReference>
<evidence type="ECO:0000256" key="2">
    <source>
        <dbReference type="SAM" id="MobiDB-lite"/>
    </source>
</evidence>
<dbReference type="InterPro" id="IPR035919">
    <property type="entry name" value="EAL_sf"/>
</dbReference>
<dbReference type="SUPFAM" id="SSF55073">
    <property type="entry name" value="Nucleotide cyclase"/>
    <property type="match status" value="1"/>
</dbReference>
<feature type="domain" description="GGDEF" evidence="5">
    <location>
        <begin position="353"/>
        <end position="483"/>
    </location>
</feature>
<feature type="region of interest" description="Disordered" evidence="2">
    <location>
        <begin position="1"/>
        <end position="21"/>
    </location>
</feature>
<proteinExistence type="predicted"/>
<evidence type="ECO:0000313" key="6">
    <source>
        <dbReference type="EMBL" id="GHG05445.1"/>
    </source>
</evidence>
<dbReference type="Pfam" id="PF00563">
    <property type="entry name" value="EAL"/>
    <property type="match status" value="1"/>
</dbReference>
<evidence type="ECO:0000259" key="4">
    <source>
        <dbReference type="PROSITE" id="PS50883"/>
    </source>
</evidence>
<dbReference type="InterPro" id="IPR001633">
    <property type="entry name" value="EAL_dom"/>
</dbReference>
<feature type="domain" description="EAL" evidence="4">
    <location>
        <begin position="492"/>
        <end position="740"/>
    </location>
</feature>
<dbReference type="InterPro" id="IPR021800">
    <property type="entry name" value="DUF3369"/>
</dbReference>
<dbReference type="InterPro" id="IPR029787">
    <property type="entry name" value="Nucleotide_cyclase"/>
</dbReference>
<feature type="compositionally biased region" description="Acidic residues" evidence="2">
    <location>
        <begin position="1"/>
        <end position="13"/>
    </location>
</feature>
<dbReference type="InterPro" id="IPR001789">
    <property type="entry name" value="Sig_transdc_resp-reg_receiver"/>
</dbReference>
<dbReference type="Proteomes" id="UP000623842">
    <property type="component" value="Unassembled WGS sequence"/>
</dbReference>
<dbReference type="InterPro" id="IPR043128">
    <property type="entry name" value="Rev_trsase/Diguanyl_cyclase"/>
</dbReference>
<dbReference type="NCBIfam" id="TIGR00254">
    <property type="entry name" value="GGDEF"/>
    <property type="match status" value="1"/>
</dbReference>
<protein>
    <submittedName>
        <fullName evidence="6">Diguanylate cyclase</fullName>
    </submittedName>
</protein>
<keyword evidence="7" id="KW-1185">Reference proteome</keyword>
<dbReference type="Gene3D" id="3.20.20.450">
    <property type="entry name" value="EAL domain"/>
    <property type="match status" value="1"/>
</dbReference>
<accession>A0A919BPD5</accession>
<dbReference type="PROSITE" id="PS50887">
    <property type="entry name" value="GGDEF"/>
    <property type="match status" value="1"/>
</dbReference>